<evidence type="ECO:0000313" key="1">
    <source>
        <dbReference type="EMBL" id="PFX11188.1"/>
    </source>
</evidence>
<dbReference type="OrthoDB" id="5985492at2759"/>
<protein>
    <recommendedName>
        <fullName evidence="3">DNA-directed DNA polymerase</fullName>
    </recommendedName>
</protein>
<dbReference type="PANTHER" id="PTHR31511">
    <property type="entry name" value="PROTEIN CBG23764"/>
    <property type="match status" value="1"/>
</dbReference>
<proteinExistence type="predicted"/>
<feature type="non-terminal residue" evidence="1">
    <location>
        <position position="1"/>
    </location>
</feature>
<keyword evidence="2" id="KW-1185">Reference proteome</keyword>
<dbReference type="AlphaFoldDB" id="A0A2B4R469"/>
<evidence type="ECO:0000313" key="2">
    <source>
        <dbReference type="Proteomes" id="UP000225706"/>
    </source>
</evidence>
<reference evidence="2" key="1">
    <citation type="journal article" date="2017" name="bioRxiv">
        <title>Comparative analysis of the genomes of Stylophora pistillata and Acropora digitifera provides evidence for extensive differences between species of corals.</title>
        <authorList>
            <person name="Voolstra C.R."/>
            <person name="Li Y."/>
            <person name="Liew Y.J."/>
            <person name="Baumgarten S."/>
            <person name="Zoccola D."/>
            <person name="Flot J.-F."/>
            <person name="Tambutte S."/>
            <person name="Allemand D."/>
            <person name="Aranda M."/>
        </authorList>
    </citation>
    <scope>NUCLEOTIDE SEQUENCE [LARGE SCALE GENOMIC DNA]</scope>
</reference>
<name>A0A2B4R469_STYPI</name>
<gene>
    <name evidence="1" type="ORF">AWC38_SpisGene25251</name>
</gene>
<organism evidence="1 2">
    <name type="scientific">Stylophora pistillata</name>
    <name type="common">Smooth cauliflower coral</name>
    <dbReference type="NCBI Taxonomy" id="50429"/>
    <lineage>
        <taxon>Eukaryota</taxon>
        <taxon>Metazoa</taxon>
        <taxon>Cnidaria</taxon>
        <taxon>Anthozoa</taxon>
        <taxon>Hexacorallia</taxon>
        <taxon>Scleractinia</taxon>
        <taxon>Astrocoeniina</taxon>
        <taxon>Pocilloporidae</taxon>
        <taxon>Stylophora</taxon>
    </lineage>
</organism>
<evidence type="ECO:0008006" key="3">
    <source>
        <dbReference type="Google" id="ProtNLM"/>
    </source>
</evidence>
<comment type="caution">
    <text evidence="1">The sequence shown here is derived from an EMBL/GenBank/DDBJ whole genome shotgun (WGS) entry which is preliminary data.</text>
</comment>
<feature type="non-terminal residue" evidence="1">
    <location>
        <position position="183"/>
    </location>
</feature>
<sequence length="183" mass="21149">KTLMYDFHYNYIKSKYGDRAKLLFTDTDSLCYEIQTENFYKDIIDDADCLFDTSNIPKEHSSGLPTGVNKKVIGKFKDEASGKIIEEFVGLRAKLYSYKMFDGGDEKKKCKGVKTRVVESTISFNDYKRCLFGGKKQHRKMNTLRSRKHEMFMEEINKVALSADDDKRIILPDRVNTLAIGHC</sequence>
<dbReference type="InterPro" id="IPR023211">
    <property type="entry name" value="DNA_pol_palm_dom_sf"/>
</dbReference>
<dbReference type="EMBL" id="LSMT01003301">
    <property type="protein sequence ID" value="PFX11188.1"/>
    <property type="molecule type" value="Genomic_DNA"/>
</dbReference>
<dbReference type="SUPFAM" id="SSF56672">
    <property type="entry name" value="DNA/RNA polymerases"/>
    <property type="match status" value="1"/>
</dbReference>
<dbReference type="Proteomes" id="UP000225706">
    <property type="component" value="Unassembled WGS sequence"/>
</dbReference>
<dbReference type="PANTHER" id="PTHR31511:SF12">
    <property type="entry name" value="RHO TERMINATION FACTOR N-TERMINAL DOMAIN-CONTAINING PROTEIN"/>
    <property type="match status" value="1"/>
</dbReference>
<dbReference type="Gene3D" id="3.90.1600.10">
    <property type="entry name" value="Palm domain of DNA polymerase"/>
    <property type="match status" value="1"/>
</dbReference>
<dbReference type="InterPro" id="IPR043502">
    <property type="entry name" value="DNA/RNA_pol_sf"/>
</dbReference>
<accession>A0A2B4R469</accession>
<dbReference type="STRING" id="50429.A0A2B4R469"/>